<organism evidence="11 12">
    <name type="scientific">Metschnikowia aff. pulcherrima</name>
    <dbReference type="NCBI Taxonomy" id="2163413"/>
    <lineage>
        <taxon>Eukaryota</taxon>
        <taxon>Fungi</taxon>
        <taxon>Dikarya</taxon>
        <taxon>Ascomycota</taxon>
        <taxon>Saccharomycotina</taxon>
        <taxon>Pichiomycetes</taxon>
        <taxon>Metschnikowiaceae</taxon>
        <taxon>Metschnikowia</taxon>
    </lineage>
</organism>
<dbReference type="Gene3D" id="6.20.50.30">
    <property type="match status" value="1"/>
</dbReference>
<dbReference type="Proteomes" id="UP000292447">
    <property type="component" value="Chromosome I"/>
</dbReference>
<feature type="compositionally biased region" description="Polar residues" evidence="8">
    <location>
        <begin position="1701"/>
        <end position="1713"/>
    </location>
</feature>
<feature type="compositionally biased region" description="Acidic residues" evidence="8">
    <location>
        <begin position="117"/>
        <end position="131"/>
    </location>
</feature>
<dbReference type="InterPro" id="IPR024340">
    <property type="entry name" value="Sec16_CCD"/>
</dbReference>
<feature type="compositionally biased region" description="Basic and acidic residues" evidence="8">
    <location>
        <begin position="1800"/>
        <end position="1810"/>
    </location>
</feature>
<feature type="region of interest" description="Disordered" evidence="8">
    <location>
        <begin position="2004"/>
        <end position="2169"/>
    </location>
</feature>
<feature type="region of interest" description="Disordered" evidence="8">
    <location>
        <begin position="1"/>
        <end position="83"/>
    </location>
</feature>
<dbReference type="PANTHER" id="PTHR13402">
    <property type="entry name" value="RGPR-RELATED"/>
    <property type="match status" value="1"/>
</dbReference>
<feature type="domain" description="Sec16 Sec23-binding" evidence="9">
    <location>
        <begin position="1362"/>
        <end position="1639"/>
    </location>
</feature>
<feature type="domain" description="Sec16 central conserved" evidence="10">
    <location>
        <begin position="1213"/>
        <end position="1308"/>
    </location>
</feature>
<comment type="subcellular location">
    <subcellularLocation>
        <location evidence="1">Endoplasmic reticulum membrane</location>
        <topology evidence="1">Peripheral membrane protein</topology>
        <orientation evidence="1">Cytoplasmic side</orientation>
    </subcellularLocation>
</comment>
<dbReference type="EMBL" id="CP034456">
    <property type="protein sequence ID" value="QBM85884.1"/>
    <property type="molecule type" value="Genomic_DNA"/>
</dbReference>
<evidence type="ECO:0000256" key="3">
    <source>
        <dbReference type="ARBA" id="ARBA00022448"/>
    </source>
</evidence>
<evidence type="ECO:0000256" key="2">
    <source>
        <dbReference type="ARBA" id="ARBA00005927"/>
    </source>
</evidence>
<evidence type="ECO:0000256" key="7">
    <source>
        <dbReference type="RuleBase" id="RU364101"/>
    </source>
</evidence>
<feature type="compositionally biased region" description="Basic residues" evidence="8">
    <location>
        <begin position="1"/>
        <end position="15"/>
    </location>
</feature>
<keyword evidence="7" id="KW-0653">Protein transport</keyword>
<feature type="compositionally biased region" description="Acidic residues" evidence="8">
    <location>
        <begin position="242"/>
        <end position="252"/>
    </location>
</feature>
<dbReference type="GO" id="GO:0016192">
    <property type="term" value="P:vesicle-mediated transport"/>
    <property type="evidence" value="ECO:0007669"/>
    <property type="project" value="UniProtKB-KW"/>
</dbReference>
<dbReference type="Gene3D" id="1.20.58.940">
    <property type="match status" value="1"/>
</dbReference>
<feature type="compositionally biased region" description="Basic and acidic residues" evidence="8">
    <location>
        <begin position="163"/>
        <end position="178"/>
    </location>
</feature>
<feature type="compositionally biased region" description="Basic and acidic residues" evidence="8">
    <location>
        <begin position="2032"/>
        <end position="2061"/>
    </location>
</feature>
<feature type="compositionally biased region" description="Basic and acidic residues" evidence="8">
    <location>
        <begin position="1882"/>
        <end position="1910"/>
    </location>
</feature>
<proteinExistence type="inferred from homology"/>
<feature type="region of interest" description="Disordered" evidence="8">
    <location>
        <begin position="2210"/>
        <end position="2410"/>
    </location>
</feature>
<dbReference type="InterPro" id="IPR024298">
    <property type="entry name" value="Sec16_Sec23-bd"/>
</dbReference>
<dbReference type="Pfam" id="PF12931">
    <property type="entry name" value="TPR_Sec16"/>
    <property type="match status" value="1"/>
</dbReference>
<feature type="region of interest" description="Disordered" evidence="8">
    <location>
        <begin position="1680"/>
        <end position="1713"/>
    </location>
</feature>
<dbReference type="CDD" id="cd09233">
    <property type="entry name" value="ACE1-Sec16-like"/>
    <property type="match status" value="1"/>
</dbReference>
<comment type="function">
    <text evidence="6 7">Involved in the initiation of assembly of the COPII coat required for the formation of transport vesicles from the endoplasmic reticulum (ER) and the selection of cargo molecules. Also involved in autophagy.</text>
</comment>
<keyword evidence="5 7" id="KW-0931">ER-Golgi transport</keyword>
<feature type="compositionally biased region" description="Low complexity" evidence="8">
    <location>
        <begin position="1059"/>
        <end position="1107"/>
    </location>
</feature>
<keyword evidence="4 7" id="KW-0256">Endoplasmic reticulum</keyword>
<feature type="compositionally biased region" description="Polar residues" evidence="8">
    <location>
        <begin position="1024"/>
        <end position="1034"/>
    </location>
</feature>
<feature type="region of interest" description="Disordered" evidence="8">
    <location>
        <begin position="1784"/>
        <end position="1985"/>
    </location>
</feature>
<evidence type="ECO:0000256" key="1">
    <source>
        <dbReference type="ARBA" id="ARBA00004397"/>
    </source>
</evidence>
<comment type="similarity">
    <text evidence="2 7">Belongs to the SEC16 family.</text>
</comment>
<protein>
    <recommendedName>
        <fullName evidence="7">Protein transport protein sec16</fullName>
    </recommendedName>
</protein>
<dbReference type="STRING" id="2163413.A0A4P6XK20"/>
<feature type="region of interest" description="Disordered" evidence="8">
    <location>
        <begin position="635"/>
        <end position="664"/>
    </location>
</feature>
<evidence type="ECO:0000256" key="4">
    <source>
        <dbReference type="ARBA" id="ARBA00022824"/>
    </source>
</evidence>
<accession>A0A4P6XK20</accession>
<feature type="compositionally biased region" description="Polar residues" evidence="8">
    <location>
        <begin position="936"/>
        <end position="960"/>
    </location>
</feature>
<feature type="compositionally biased region" description="Basic and acidic residues" evidence="8">
    <location>
        <begin position="194"/>
        <end position="206"/>
    </location>
</feature>
<keyword evidence="7" id="KW-0472">Membrane</keyword>
<feature type="compositionally biased region" description="Basic and acidic residues" evidence="8">
    <location>
        <begin position="2228"/>
        <end position="2250"/>
    </location>
</feature>
<feature type="compositionally biased region" description="Basic and acidic residues" evidence="8">
    <location>
        <begin position="253"/>
        <end position="263"/>
    </location>
</feature>
<feature type="compositionally biased region" description="Low complexity" evidence="8">
    <location>
        <begin position="918"/>
        <end position="935"/>
    </location>
</feature>
<feature type="compositionally biased region" description="Polar residues" evidence="8">
    <location>
        <begin position="2068"/>
        <end position="2084"/>
    </location>
</feature>
<feature type="compositionally biased region" description="Polar residues" evidence="8">
    <location>
        <begin position="415"/>
        <end position="428"/>
    </location>
</feature>
<feature type="region of interest" description="Disordered" evidence="8">
    <location>
        <begin position="354"/>
        <end position="373"/>
    </location>
</feature>
<dbReference type="Pfam" id="PF12932">
    <property type="entry name" value="Sec16"/>
    <property type="match status" value="1"/>
</dbReference>
<feature type="compositionally biased region" description="Basic and acidic residues" evidence="8">
    <location>
        <begin position="2290"/>
        <end position="2310"/>
    </location>
</feature>
<sequence>MSMRPKPARAKRRGHVQQYSTGGGANAMSETNSVAAAQPPPMPPLAAIPRPQFVSQSQGGGNMERHESQNSNQSNPAFRRRQSTEISFLSRVLNLSHISAPIEQQAGAQEFEQRDPWDEEIGDIPWEDDMPAEPLQEPLQAQNAETESEKGTHNAKTSTQSHVDPHSHEKGSEGKEELAELPWDEEESPQWTHNAHESEEPSRNYKSEPLPWEQPTTQHDQSLKLPWESSLDEAAPQHIDQEEWDANVEDESDHWNAESRSEQTQRLPWEQPSDSLPLEDHGDDFWDQNSGQNEPLTTLSENPKANPDESEQNNETVVRHETKSLSENYENITRHEQYDFNQDAHQSLDWDHSNHHYDAEHEPNTEFFGNLNKNSPELYAHESVPDKLPWEKDNMSQNLHHSFLDEKRSEAFHPQRSTHPLETGTRSTGEAAVTEDNFWSQQAQTEIPRHEHASAYAHVQPEEHFPENSLLDGDELPPQPTQELDFEQAQQWLEQPAPGLHAQDDQEHGDTSQAVKSVLHTTGNAHIPPQTQELPEQEPWPSIEESFGGNFEPTEQAMPDQGPGDMYMLNMAHANMTAEKDPQTESERKTSMFSEDADVASIDLSQNKHSGDPKTDVKRAKALELLDMDDDLLLDDDFLDSDPETQAQPTESLPAVPSTAQHQIPQIPAETKAKLTFASKYAKPAESPNTVLQYTPQTAAPSRAYAPPPTTGLIAPTAPVAEPVVAPVTKKNDAYDFPLEFATQKVKPATRASLTNFLPHNAAPAGPGPATNTMQQPVMPEKTTKKPFFEDLPVSLPKPANKAKRAAAAATSASPTIPQPPSLPSAQMLLKKLPQNPYAKLAPKAGLAALQPQLPMAPAVPSVSSVPGVPVALQANQVPTKYQPSGAMPPPQQAVTPAPVPTRVGVVPPGANLSTGNMGSQPMGGQQVGQQHGPVASTNQYAPMSQNQYGPGPASNNHYGQGSGPGYQPNAGISYGPGIQPVSTNQYGPGHAQGNQYGPGPIQANQYAPGPVPGNQFGPGPIPGNQQGTGSISGSHHGPVLANQYASSPGHQFAPASLSQQHSQQSQMSHNSQMSQNGPDVNQIPQIGAPQQAAQNHPAPQANRAPRVNTNVGKGGEKSSLSPYVPDTGPYGPSARTHLRTNSLMGGNAREGNPYAPAPHGGMTTSPNHALAPVSASGTRKRGKSNARLSLPTIAQAPERVENPEALLRRQFPIFSWGVSDQAVCFVPQPGNGFELPRRLLRVAKVSEIVPRVDVHADFPGPLSKAKTKRKDIESWLEKNIARLRDDYSKVDELLLSELLYALVQNDGEFTLDALHRQWASILTPSVDFAVSQEALSGFSTRTGPGLAANAFRLDNAGMNTVWAMIQAGNRDAALQFAVSKLDWALALIIAQSLGPDTFSKVSGDYARITFPFQTNQNTRVQHLMPLLLKIFAGNARGVIDDLMNVPSEGEFARTHYREIVSAAIINGASTEFLVEFGHFLGTSGLTCASELCFMLAGLILSRVPLKSGAIFALLGLYTLTSVYSEIYEHVLAVSSVSAASIPPTGLPDLLTAKIKRAQVLADMGFFAASRKYCDHIGSVMKTLGKSPFVLPAASADFKSLLVRLSDCSSSDAGWLGSKLSKVNLDKVWGQLDKFIGGDDSSAKPGEKGVFSKFSPNISRKSSMLDVTALGVNRAESYMGQPAEMSSPSQRQSRPAAPQKFATSVPNQANSQPLLLGAPVGRYHPQNGLLSSVNLFDSTQRAEPPQVHPVMGQKLAVNARTQIYSNRAAQLSSLSVASQHVPPQNLGAGLASPAKPGHSHVRDVPKHEPAHVIPASSTNGHSRTSSHLSDTFDPARSPLLNRHERRSSVQSETRDIQGAEENSLGTQTRDVENSIEEERIEEEMKEKERNEDEMIEEDPTRQHTDARDQDAVPESTTIKSFSDMENGVEAEPIPAKIASESQETVQAPAPPPTVSPLVNTAPRRANPYAPKESNTNIKGINRYGPGVAARSNRYKLEAKPADANLAGLGSSTPFSNLFDDTPVGKAAEPEAPTEKSNEESAKEDDRKPSIVDKENVKDADVPPHSALVSENPQTPHAGTQTSVQPREKQNPYAPPAKSVATNVDISFDAGINDDAEEPLAPPRAPLLLNGASPPNNFKQGYVNPYQEGRKTNADMPIQNGFDEFPIPGSPEYTTRANSVIGHAGLYSSRLSQSQQSALYQQYEVKDDTVLDYIPVPEENEEDDAGASSEKKAARKKDMADAKQKIQDEMSSRGGGQNAESGWFKGWLGNKKNDDKPKPIRAKLGKANTFKYDETHKRWIDSSRPLEEQLKEAAPPPPPKKKLQAERPQREAPAIAAPAPMRGPSAVPSTIGGRRSSVTKTPSKPLPEPAAPKPNLANAGLDDLLNMNSANKGPAAASRRGKRRYVNVMEK</sequence>
<name>A0A4P6XK20_9ASCO</name>
<dbReference type="GO" id="GO:0005789">
    <property type="term" value="C:endoplasmic reticulum membrane"/>
    <property type="evidence" value="ECO:0007669"/>
    <property type="project" value="UniProtKB-SubCell"/>
</dbReference>
<evidence type="ECO:0000313" key="12">
    <source>
        <dbReference type="Proteomes" id="UP000292447"/>
    </source>
</evidence>
<feature type="compositionally biased region" description="Low complexity" evidence="8">
    <location>
        <begin position="2374"/>
        <end position="2387"/>
    </location>
</feature>
<evidence type="ECO:0000256" key="6">
    <source>
        <dbReference type="ARBA" id="ARBA00024687"/>
    </source>
</evidence>
<dbReference type="GO" id="GO:0007030">
    <property type="term" value="P:Golgi organization"/>
    <property type="evidence" value="ECO:0007669"/>
    <property type="project" value="TreeGrafter"/>
</dbReference>
<keyword evidence="7" id="KW-0072">Autophagy</keyword>
<dbReference type="GO" id="GO:0012507">
    <property type="term" value="C:ER to Golgi transport vesicle membrane"/>
    <property type="evidence" value="ECO:0007669"/>
    <property type="project" value="TreeGrafter"/>
</dbReference>
<reference evidence="12" key="1">
    <citation type="submission" date="2019-03" db="EMBL/GenBank/DDBJ databases">
        <title>Snf2 controls pulcherriminic acid biosynthesis and connects pigmentation and antifungal activity of the yeast Metschnikowia pulcherrima.</title>
        <authorList>
            <person name="Gore-Lloyd D."/>
            <person name="Sumann I."/>
            <person name="Brachmann A.O."/>
            <person name="Schneeberger K."/>
            <person name="Ortiz-Merino R.A."/>
            <person name="Moreno-Beltran M."/>
            <person name="Schlaefli M."/>
            <person name="Kirner P."/>
            <person name="Santos Kron A."/>
            <person name="Wolfe K.H."/>
            <person name="Piel J."/>
            <person name="Ahrens C.H."/>
            <person name="Henk D."/>
            <person name="Freimoser F.M."/>
        </authorList>
    </citation>
    <scope>NUCLEOTIDE SEQUENCE [LARGE SCALE GENOMIC DNA]</scope>
    <source>
        <strain evidence="12">APC 1.2</strain>
    </source>
</reference>
<feature type="region of interest" description="Disordered" evidence="8">
    <location>
        <begin position="104"/>
        <end position="324"/>
    </location>
</feature>
<dbReference type="GO" id="GO:0006914">
    <property type="term" value="P:autophagy"/>
    <property type="evidence" value="ECO:0007669"/>
    <property type="project" value="UniProtKB-KW"/>
</dbReference>
<evidence type="ECO:0000259" key="9">
    <source>
        <dbReference type="Pfam" id="PF12931"/>
    </source>
</evidence>
<dbReference type="GO" id="GO:0070973">
    <property type="term" value="P:protein localization to endoplasmic reticulum exit site"/>
    <property type="evidence" value="ECO:0007669"/>
    <property type="project" value="TreeGrafter"/>
</dbReference>
<feature type="compositionally biased region" description="Polar residues" evidence="8">
    <location>
        <begin position="1684"/>
        <end position="1693"/>
    </location>
</feature>
<gene>
    <name evidence="11" type="primary">MPUL0A05150</name>
    <name evidence="11" type="ORF">METSCH_A05150</name>
</gene>
<feature type="compositionally biased region" description="Polar residues" evidence="8">
    <location>
        <begin position="287"/>
        <end position="303"/>
    </location>
</feature>
<evidence type="ECO:0000313" key="11">
    <source>
        <dbReference type="EMBL" id="QBM85884.1"/>
    </source>
</evidence>
<evidence type="ECO:0000259" key="10">
    <source>
        <dbReference type="Pfam" id="PF12932"/>
    </source>
</evidence>
<feature type="compositionally biased region" description="Polar residues" evidence="8">
    <location>
        <begin position="1815"/>
        <end position="1829"/>
    </location>
</feature>
<dbReference type="PANTHER" id="PTHR13402:SF6">
    <property type="entry name" value="SECRETORY 16, ISOFORM I"/>
    <property type="match status" value="1"/>
</dbReference>
<keyword evidence="3 7" id="KW-0813">Transport</keyword>
<dbReference type="GO" id="GO:0015031">
    <property type="term" value="P:protein transport"/>
    <property type="evidence" value="ECO:0007669"/>
    <property type="project" value="UniProtKB-KW"/>
</dbReference>
<feature type="region of interest" description="Disordered" evidence="8">
    <location>
        <begin position="407"/>
        <end position="430"/>
    </location>
</feature>
<feature type="region of interest" description="Disordered" evidence="8">
    <location>
        <begin position="1158"/>
        <end position="1186"/>
    </location>
</feature>
<feature type="compositionally biased region" description="Basic and acidic residues" evidence="8">
    <location>
        <begin position="354"/>
        <end position="364"/>
    </location>
</feature>
<feature type="region of interest" description="Disordered" evidence="8">
    <location>
        <begin position="909"/>
        <end position="1133"/>
    </location>
</feature>
<keyword evidence="12" id="KW-1185">Reference proteome</keyword>
<evidence type="ECO:0000256" key="8">
    <source>
        <dbReference type="SAM" id="MobiDB-lite"/>
    </source>
</evidence>
<dbReference type="GO" id="GO:0070971">
    <property type="term" value="C:endoplasmic reticulum exit site"/>
    <property type="evidence" value="ECO:0007669"/>
    <property type="project" value="TreeGrafter"/>
</dbReference>
<evidence type="ECO:0000256" key="5">
    <source>
        <dbReference type="ARBA" id="ARBA00022892"/>
    </source>
</evidence>